<reference evidence="1 2" key="1">
    <citation type="journal article" date="2024" name="BMC Genomics">
        <title>De novo assembly and annotation of Popillia japonica's genome with initial clues to its potential as an invasive pest.</title>
        <authorList>
            <person name="Cucini C."/>
            <person name="Boschi S."/>
            <person name="Funari R."/>
            <person name="Cardaioli E."/>
            <person name="Iannotti N."/>
            <person name="Marturano G."/>
            <person name="Paoli F."/>
            <person name="Bruttini M."/>
            <person name="Carapelli A."/>
            <person name="Frati F."/>
            <person name="Nardi F."/>
        </authorList>
    </citation>
    <scope>NUCLEOTIDE SEQUENCE [LARGE SCALE GENOMIC DNA]</scope>
    <source>
        <strain evidence="1">DMR45628</strain>
    </source>
</reference>
<protein>
    <recommendedName>
        <fullName evidence="3">Reverse transcriptase domain-containing protein</fullName>
    </recommendedName>
</protein>
<name>A0AAW1J128_POPJA</name>
<evidence type="ECO:0008006" key="3">
    <source>
        <dbReference type="Google" id="ProtNLM"/>
    </source>
</evidence>
<keyword evidence="2" id="KW-1185">Reference proteome</keyword>
<dbReference type="AlphaFoldDB" id="A0AAW1J128"/>
<evidence type="ECO:0000313" key="2">
    <source>
        <dbReference type="Proteomes" id="UP001458880"/>
    </source>
</evidence>
<proteinExistence type="predicted"/>
<organism evidence="1 2">
    <name type="scientific">Popillia japonica</name>
    <name type="common">Japanese beetle</name>
    <dbReference type="NCBI Taxonomy" id="7064"/>
    <lineage>
        <taxon>Eukaryota</taxon>
        <taxon>Metazoa</taxon>
        <taxon>Ecdysozoa</taxon>
        <taxon>Arthropoda</taxon>
        <taxon>Hexapoda</taxon>
        <taxon>Insecta</taxon>
        <taxon>Pterygota</taxon>
        <taxon>Neoptera</taxon>
        <taxon>Endopterygota</taxon>
        <taxon>Coleoptera</taxon>
        <taxon>Polyphaga</taxon>
        <taxon>Scarabaeiformia</taxon>
        <taxon>Scarabaeidae</taxon>
        <taxon>Rutelinae</taxon>
        <taxon>Popillia</taxon>
    </lineage>
</organism>
<dbReference type="Proteomes" id="UP001458880">
    <property type="component" value="Unassembled WGS sequence"/>
</dbReference>
<dbReference type="EMBL" id="JASPKY010000444">
    <property type="protein sequence ID" value="KAK9696659.1"/>
    <property type="molecule type" value="Genomic_DNA"/>
</dbReference>
<evidence type="ECO:0000313" key="1">
    <source>
        <dbReference type="EMBL" id="KAK9696659.1"/>
    </source>
</evidence>
<gene>
    <name evidence="1" type="ORF">QE152_g31430</name>
</gene>
<sequence>MESLQQLMAKIGDTFIYGNLSEHQYGFREVRQTTDAILEVCKIVDEAADFSHKHRRLWWPEERRLKFSAKYNGNSFRGWWDTWSLEWSYAEQAASTSTENCSEHCEDLWHHVNSSTVKSWKDVIHQPFWWERMAGGRKRDGLNFPPNIMETVFVVGGTPGLWNGAMQSRLHQLQRKIAVSIVRTYGIMSTQALLRVGRMSSTNLFGGVGRMSSTNLFEEKRLKISAQNRKAVLLVGTTLVPPEEKRNGLKFPPKTGKQSFWLAQHWFHQKKFTCTEFPMQRTEKAHRIMEYLQKLMAYIGDPFMTWWTALYGGKATCGRILELPKPYKDDVDVLVVATDAE</sequence>
<accession>A0AAW1J128</accession>
<comment type="caution">
    <text evidence="1">The sequence shown here is derived from an EMBL/GenBank/DDBJ whole genome shotgun (WGS) entry which is preliminary data.</text>
</comment>